<feature type="region of interest" description="Disordered" evidence="2">
    <location>
        <begin position="192"/>
        <end position="215"/>
    </location>
</feature>
<dbReference type="InterPro" id="IPR043129">
    <property type="entry name" value="ATPase_NBD"/>
</dbReference>
<dbReference type="RefSeq" id="WP_132631329.1">
    <property type="nucleotide sequence ID" value="NZ_SMLD01000039.1"/>
</dbReference>
<gene>
    <name evidence="3" type="ORF">E1295_17235</name>
</gene>
<dbReference type="Proteomes" id="UP000295136">
    <property type="component" value="Unassembled WGS sequence"/>
</dbReference>
<protein>
    <submittedName>
        <fullName evidence="3">ROK family protein</fullName>
    </submittedName>
</protein>
<comment type="caution">
    <text evidence="3">The sequence shown here is derived from an EMBL/GenBank/DDBJ whole genome shotgun (WGS) entry which is preliminary data.</text>
</comment>
<dbReference type="Gene3D" id="3.30.420.40">
    <property type="match status" value="2"/>
</dbReference>
<evidence type="ECO:0000313" key="3">
    <source>
        <dbReference type="EMBL" id="TDE53133.1"/>
    </source>
</evidence>
<comment type="similarity">
    <text evidence="1">Belongs to the ROK (NagC/XylR) family.</text>
</comment>
<evidence type="ECO:0000256" key="1">
    <source>
        <dbReference type="ARBA" id="ARBA00006479"/>
    </source>
</evidence>
<organism evidence="3 4">
    <name type="scientific">Nonomuraea mesophila</name>
    <dbReference type="NCBI Taxonomy" id="2530382"/>
    <lineage>
        <taxon>Bacteria</taxon>
        <taxon>Bacillati</taxon>
        <taxon>Actinomycetota</taxon>
        <taxon>Actinomycetes</taxon>
        <taxon>Streptosporangiales</taxon>
        <taxon>Streptosporangiaceae</taxon>
        <taxon>Nonomuraea</taxon>
    </lineage>
</organism>
<dbReference type="PANTHER" id="PTHR18964:SF169">
    <property type="entry name" value="N-ACETYLMANNOSAMINE KINASE"/>
    <property type="match status" value="1"/>
</dbReference>
<dbReference type="InterPro" id="IPR049874">
    <property type="entry name" value="ROK_cs"/>
</dbReference>
<name>A0A4R5FKV2_9ACTN</name>
<sequence length="338" mass="34631">MILAIDVGGTKMAAGLVARDGTVVEARRTATPQHADAATLWETLTELIEPLARRAEGVGVGCGGPMRWPQGEVSPLNIPAWRGFPLRARLAARFPDLPVRLHNDAICLAVAEHWKGAGRGVADMLGMVVSTGVGGGLILNGRLVNGRTGNAGHIGHVVVEPVGGPRCGCGGHGCLEAVARGPALTDWALSQGWAPGSATTPGPPRRAGGQVPESGEGVVARDVQAAYREDRTVTGKALAADALAGDPVALRAMSRAGRAIGIAIASATHLCDLDLVTIGGGLSQAGELLFGPLEEALREHARVEFARRVKVVPAALGQEAGLVGAAALILATDSYWST</sequence>
<dbReference type="SUPFAM" id="SSF53067">
    <property type="entry name" value="Actin-like ATPase domain"/>
    <property type="match status" value="1"/>
</dbReference>
<keyword evidence="4" id="KW-1185">Reference proteome</keyword>
<dbReference type="EMBL" id="SMLD01000039">
    <property type="protein sequence ID" value="TDE53133.1"/>
    <property type="molecule type" value="Genomic_DNA"/>
</dbReference>
<dbReference type="InterPro" id="IPR000600">
    <property type="entry name" value="ROK"/>
</dbReference>
<reference evidence="3 4" key="1">
    <citation type="submission" date="2019-03" db="EMBL/GenBank/DDBJ databases">
        <title>Draft genome sequences of novel Actinobacteria.</title>
        <authorList>
            <person name="Sahin N."/>
            <person name="Ay H."/>
            <person name="Saygin H."/>
        </authorList>
    </citation>
    <scope>NUCLEOTIDE SEQUENCE [LARGE SCALE GENOMIC DNA]</scope>
    <source>
        <strain evidence="3 4">6K102</strain>
    </source>
</reference>
<dbReference type="Pfam" id="PF00480">
    <property type="entry name" value="ROK"/>
    <property type="match status" value="1"/>
</dbReference>
<dbReference type="PROSITE" id="PS01125">
    <property type="entry name" value="ROK"/>
    <property type="match status" value="1"/>
</dbReference>
<accession>A0A4R5FKV2</accession>
<proteinExistence type="inferred from homology"/>
<evidence type="ECO:0000313" key="4">
    <source>
        <dbReference type="Proteomes" id="UP000295136"/>
    </source>
</evidence>
<dbReference type="PANTHER" id="PTHR18964">
    <property type="entry name" value="ROK (REPRESSOR, ORF, KINASE) FAMILY"/>
    <property type="match status" value="1"/>
</dbReference>
<dbReference type="AlphaFoldDB" id="A0A4R5FKV2"/>
<evidence type="ECO:0000256" key="2">
    <source>
        <dbReference type="SAM" id="MobiDB-lite"/>
    </source>
</evidence>